<name>A0ABS1EJI0_9CLOT</name>
<dbReference type="EMBL" id="JAENHN010000007">
    <property type="protein sequence ID" value="MBK1809500.1"/>
    <property type="molecule type" value="Genomic_DNA"/>
</dbReference>
<comment type="caution">
    <text evidence="2">The sequence shown here is derived from an EMBL/GenBank/DDBJ whole genome shotgun (WGS) entry which is preliminary data.</text>
</comment>
<evidence type="ECO:0000313" key="2">
    <source>
        <dbReference type="EMBL" id="MBK1809500.1"/>
    </source>
</evidence>
<evidence type="ECO:0000256" key="1">
    <source>
        <dbReference type="SAM" id="Coils"/>
    </source>
</evidence>
<keyword evidence="3" id="KW-1185">Reference proteome</keyword>
<evidence type="ECO:0000313" key="3">
    <source>
        <dbReference type="Proteomes" id="UP000596739"/>
    </source>
</evidence>
<accession>A0ABS1EJI0</accession>
<keyword evidence="1" id="KW-0175">Coiled coil</keyword>
<organism evidence="2 3">
    <name type="scientific">Clostridium yunnanense</name>
    <dbReference type="NCBI Taxonomy" id="2800325"/>
    <lineage>
        <taxon>Bacteria</taxon>
        <taxon>Bacillati</taxon>
        <taxon>Bacillota</taxon>
        <taxon>Clostridia</taxon>
        <taxon>Eubacteriales</taxon>
        <taxon>Clostridiaceae</taxon>
        <taxon>Clostridium</taxon>
    </lineage>
</organism>
<reference evidence="3" key="1">
    <citation type="submission" date="2021-01" db="EMBL/GenBank/DDBJ databases">
        <title>Genome public.</title>
        <authorList>
            <person name="Liu C."/>
            <person name="Sun Q."/>
        </authorList>
    </citation>
    <scope>NUCLEOTIDE SEQUENCE [LARGE SCALE GENOMIC DNA]</scope>
    <source>
        <strain evidence="3">YIM B02505</strain>
    </source>
</reference>
<gene>
    <name evidence="2" type="ORF">JHL18_02420</name>
</gene>
<dbReference type="Proteomes" id="UP000596739">
    <property type="component" value="Unassembled WGS sequence"/>
</dbReference>
<proteinExistence type="predicted"/>
<sequence>MKASDEFMKELEILYERYEKEVNEALRDGYLKENTAKTYLLHSDNFIKWCKDNFEPGAKNKKD</sequence>
<protein>
    <recommendedName>
        <fullName evidence="4">Core-binding (CB) domain-containing protein</fullName>
    </recommendedName>
</protein>
<feature type="coiled-coil region" evidence="1">
    <location>
        <begin position="1"/>
        <end position="28"/>
    </location>
</feature>
<dbReference type="RefSeq" id="WP_200266049.1">
    <property type="nucleotide sequence ID" value="NZ_JAENHN010000007.1"/>
</dbReference>
<evidence type="ECO:0008006" key="4">
    <source>
        <dbReference type="Google" id="ProtNLM"/>
    </source>
</evidence>